<dbReference type="Proteomes" id="UP000807115">
    <property type="component" value="Chromosome 3"/>
</dbReference>
<proteinExistence type="predicted"/>
<sequence length="122" mass="13200">MALQNSLRPPPVVRDRSSDANFAHRSSRSIKSRGNRSREAPSLARLPAQHRAESRRSRLPPRHNQPPQPAAGQSPAAGEEAGAPSVRRCCVSIMHVSRRARPAGRAARVAVAEVKLAPGSRH</sequence>
<reference evidence="2" key="1">
    <citation type="journal article" date="2019" name="BMC Genomics">
        <title>A new reference genome for Sorghum bicolor reveals high levels of sequence similarity between sweet and grain genotypes: implications for the genetics of sugar metabolism.</title>
        <authorList>
            <person name="Cooper E.A."/>
            <person name="Brenton Z.W."/>
            <person name="Flinn B.S."/>
            <person name="Jenkins J."/>
            <person name="Shu S."/>
            <person name="Flowers D."/>
            <person name="Luo F."/>
            <person name="Wang Y."/>
            <person name="Xia P."/>
            <person name="Barry K."/>
            <person name="Daum C."/>
            <person name="Lipzen A."/>
            <person name="Yoshinaga Y."/>
            <person name="Schmutz J."/>
            <person name="Saski C."/>
            <person name="Vermerris W."/>
            <person name="Kresovich S."/>
        </authorList>
    </citation>
    <scope>NUCLEOTIDE SEQUENCE</scope>
</reference>
<accession>A0A921RH07</accession>
<evidence type="ECO:0000313" key="2">
    <source>
        <dbReference type="EMBL" id="KAG0538785.1"/>
    </source>
</evidence>
<dbReference type="AlphaFoldDB" id="A0A921RH07"/>
<name>A0A921RH07_SORBI</name>
<feature type="compositionally biased region" description="Low complexity" evidence="1">
    <location>
        <begin position="70"/>
        <end position="84"/>
    </location>
</feature>
<gene>
    <name evidence="2" type="ORF">BDA96_03G266700</name>
</gene>
<feature type="region of interest" description="Disordered" evidence="1">
    <location>
        <begin position="1"/>
        <end position="84"/>
    </location>
</feature>
<comment type="caution">
    <text evidence="2">The sequence shown here is derived from an EMBL/GenBank/DDBJ whole genome shotgun (WGS) entry which is preliminary data.</text>
</comment>
<evidence type="ECO:0000313" key="3">
    <source>
        <dbReference type="Proteomes" id="UP000807115"/>
    </source>
</evidence>
<protein>
    <submittedName>
        <fullName evidence="2">Uncharacterized protein</fullName>
    </submittedName>
</protein>
<feature type="compositionally biased region" description="Basic residues" evidence="1">
    <location>
        <begin position="25"/>
        <end position="35"/>
    </location>
</feature>
<evidence type="ECO:0000256" key="1">
    <source>
        <dbReference type="SAM" id="MobiDB-lite"/>
    </source>
</evidence>
<organism evidence="2 3">
    <name type="scientific">Sorghum bicolor</name>
    <name type="common">Sorghum</name>
    <name type="synonym">Sorghum vulgare</name>
    <dbReference type="NCBI Taxonomy" id="4558"/>
    <lineage>
        <taxon>Eukaryota</taxon>
        <taxon>Viridiplantae</taxon>
        <taxon>Streptophyta</taxon>
        <taxon>Embryophyta</taxon>
        <taxon>Tracheophyta</taxon>
        <taxon>Spermatophyta</taxon>
        <taxon>Magnoliopsida</taxon>
        <taxon>Liliopsida</taxon>
        <taxon>Poales</taxon>
        <taxon>Poaceae</taxon>
        <taxon>PACMAD clade</taxon>
        <taxon>Panicoideae</taxon>
        <taxon>Andropogonodae</taxon>
        <taxon>Andropogoneae</taxon>
        <taxon>Sorghinae</taxon>
        <taxon>Sorghum</taxon>
    </lineage>
</organism>
<reference evidence="2" key="2">
    <citation type="submission" date="2020-10" db="EMBL/GenBank/DDBJ databases">
        <authorList>
            <person name="Cooper E.A."/>
            <person name="Brenton Z.W."/>
            <person name="Flinn B.S."/>
            <person name="Jenkins J."/>
            <person name="Shu S."/>
            <person name="Flowers D."/>
            <person name="Luo F."/>
            <person name="Wang Y."/>
            <person name="Xia P."/>
            <person name="Barry K."/>
            <person name="Daum C."/>
            <person name="Lipzen A."/>
            <person name="Yoshinaga Y."/>
            <person name="Schmutz J."/>
            <person name="Saski C."/>
            <person name="Vermerris W."/>
            <person name="Kresovich S."/>
        </authorList>
    </citation>
    <scope>NUCLEOTIDE SEQUENCE</scope>
</reference>
<dbReference type="EMBL" id="CM027682">
    <property type="protein sequence ID" value="KAG0538785.1"/>
    <property type="molecule type" value="Genomic_DNA"/>
</dbReference>